<evidence type="ECO:0000313" key="5">
    <source>
        <dbReference type="EMBL" id="KAG0576680.1"/>
    </source>
</evidence>
<dbReference type="EMBL" id="CM026425">
    <property type="protein sequence ID" value="KAG0576680.1"/>
    <property type="molecule type" value="Genomic_DNA"/>
</dbReference>
<accession>A0A8T0HZS4</accession>
<dbReference type="PANTHER" id="PTHR42938:SF25">
    <property type="entry name" value="D-ISOMER SPECIFIC 2-HYDROXYACID DEHYDROGENASE FAMILY PROTEIN"/>
    <property type="match status" value="1"/>
</dbReference>
<evidence type="ECO:0000256" key="2">
    <source>
        <dbReference type="RuleBase" id="RU003719"/>
    </source>
</evidence>
<dbReference type="PROSITE" id="PS00671">
    <property type="entry name" value="D_2_HYDROXYACID_DH_3"/>
    <property type="match status" value="1"/>
</dbReference>
<evidence type="ECO:0000313" key="6">
    <source>
        <dbReference type="Proteomes" id="UP000822688"/>
    </source>
</evidence>
<dbReference type="InterPro" id="IPR006140">
    <property type="entry name" value="D-isomer_DH_NAD-bd"/>
</dbReference>
<dbReference type="InterPro" id="IPR029753">
    <property type="entry name" value="D-isomer_DH_CS"/>
</dbReference>
<keyword evidence="1 2" id="KW-0560">Oxidoreductase</keyword>
<dbReference type="CDD" id="cd12175">
    <property type="entry name" value="2-Hacid_dh_11"/>
    <property type="match status" value="1"/>
</dbReference>
<evidence type="ECO:0000259" key="3">
    <source>
        <dbReference type="Pfam" id="PF00389"/>
    </source>
</evidence>
<dbReference type="SUPFAM" id="SSF52283">
    <property type="entry name" value="Formate/glycerate dehydrogenase catalytic domain-like"/>
    <property type="match status" value="1"/>
</dbReference>
<dbReference type="Pfam" id="PF02826">
    <property type="entry name" value="2-Hacid_dh_C"/>
    <property type="match status" value="2"/>
</dbReference>
<comment type="similarity">
    <text evidence="2">Belongs to the D-isomer specific 2-hydroxyacid dehydrogenase family.</text>
</comment>
<keyword evidence="6" id="KW-1185">Reference proteome</keyword>
<evidence type="ECO:0000256" key="1">
    <source>
        <dbReference type="ARBA" id="ARBA00023002"/>
    </source>
</evidence>
<proteinExistence type="inferred from homology"/>
<organism evidence="5 6">
    <name type="scientific">Ceratodon purpureus</name>
    <name type="common">Fire moss</name>
    <name type="synonym">Dicranum purpureum</name>
    <dbReference type="NCBI Taxonomy" id="3225"/>
    <lineage>
        <taxon>Eukaryota</taxon>
        <taxon>Viridiplantae</taxon>
        <taxon>Streptophyta</taxon>
        <taxon>Embryophyta</taxon>
        <taxon>Bryophyta</taxon>
        <taxon>Bryophytina</taxon>
        <taxon>Bryopsida</taxon>
        <taxon>Dicranidae</taxon>
        <taxon>Pseudoditrichales</taxon>
        <taxon>Ditrichaceae</taxon>
        <taxon>Ceratodon</taxon>
    </lineage>
</organism>
<gene>
    <name evidence="5" type="ORF">KC19_5G098900</name>
</gene>
<comment type="caution">
    <text evidence="5">The sequence shown here is derived from an EMBL/GenBank/DDBJ whole genome shotgun (WGS) entry which is preliminary data.</text>
</comment>
<dbReference type="Gene3D" id="3.40.50.720">
    <property type="entry name" value="NAD(P)-binding Rossmann-like Domain"/>
    <property type="match status" value="2"/>
</dbReference>
<dbReference type="GO" id="GO:0004617">
    <property type="term" value="F:phosphoglycerate dehydrogenase activity"/>
    <property type="evidence" value="ECO:0007669"/>
    <property type="project" value="TreeGrafter"/>
</dbReference>
<feature type="domain" description="D-isomer specific 2-hydroxyacid dehydrogenase NAD-binding" evidence="4">
    <location>
        <begin position="276"/>
        <end position="372"/>
    </location>
</feature>
<feature type="domain" description="D-isomer specific 2-hydroxyacid dehydrogenase catalytic" evidence="3">
    <location>
        <begin position="100"/>
        <end position="394"/>
    </location>
</feature>
<feature type="domain" description="D-isomer specific 2-hydroxyacid dehydrogenase NAD-binding" evidence="4">
    <location>
        <begin position="181"/>
        <end position="244"/>
    </location>
</feature>
<dbReference type="PANTHER" id="PTHR42938">
    <property type="entry name" value="FORMATE DEHYDROGENASE 1"/>
    <property type="match status" value="1"/>
</dbReference>
<protein>
    <submittedName>
        <fullName evidence="5">Uncharacterized protein</fullName>
    </submittedName>
</protein>
<dbReference type="InterPro" id="IPR006139">
    <property type="entry name" value="D-isomer_2_OHA_DH_cat_dom"/>
</dbReference>
<dbReference type="InterPro" id="IPR036291">
    <property type="entry name" value="NAD(P)-bd_dom_sf"/>
</dbReference>
<name>A0A8T0HZS4_CERPU</name>
<dbReference type="Pfam" id="PF00389">
    <property type="entry name" value="2-Hacid_dh"/>
    <property type="match status" value="1"/>
</dbReference>
<dbReference type="Proteomes" id="UP000822688">
    <property type="component" value="Chromosome 5"/>
</dbReference>
<sequence>MTITLRLRPGICAIATPTPAPSRTSLRLPCCSWSPSLRSRGLSARSHIQAVAMGHNDPAPASTPAPTPTPLRILMCGDEFPPAEFHTRESLQRYPHLHVDSWPREEVPDRIAEYDICVPRMMRIDEAVIARAKRLRLIVQFGVGLEGVDIDAATRAGIKVARIPSANTGNAFSCAEHCIYMTLGLLRHQKEMALSIAARRLGEPAGGTLYGKTVFILGYGHIGKELAPRLRCFGVHILAVRRSWTGLDVSDSNSCREGLQNGASDGDESVHEKGGIEQTLEFASRADIVITCCTLNPSTKGIVDKAFLSAMKKGAYLVNVARGGLLDYDAVLAALKSGHLGGLAIDVAWSEPFDPSDPILQFPNVLITPHIAGVTTHSYQNMGKIIADSAHQLSIGMPTPDIEFAN</sequence>
<dbReference type="AlphaFoldDB" id="A0A8T0HZS4"/>
<reference evidence="5" key="1">
    <citation type="submission" date="2020-06" db="EMBL/GenBank/DDBJ databases">
        <title>WGS assembly of Ceratodon purpureus strain R40.</title>
        <authorList>
            <person name="Carey S.B."/>
            <person name="Jenkins J."/>
            <person name="Shu S."/>
            <person name="Lovell J.T."/>
            <person name="Sreedasyam A."/>
            <person name="Maumus F."/>
            <person name="Tiley G.P."/>
            <person name="Fernandez-Pozo N."/>
            <person name="Barry K."/>
            <person name="Chen C."/>
            <person name="Wang M."/>
            <person name="Lipzen A."/>
            <person name="Daum C."/>
            <person name="Saski C.A."/>
            <person name="Payton A.C."/>
            <person name="Mcbreen J.C."/>
            <person name="Conrad R.E."/>
            <person name="Kollar L.M."/>
            <person name="Olsson S."/>
            <person name="Huttunen S."/>
            <person name="Landis J.B."/>
            <person name="Wickett N.J."/>
            <person name="Johnson M.G."/>
            <person name="Rensing S.A."/>
            <person name="Grimwood J."/>
            <person name="Schmutz J."/>
            <person name="Mcdaniel S.F."/>
        </authorList>
    </citation>
    <scope>NUCLEOTIDE SEQUENCE</scope>
    <source>
        <strain evidence="5">R40</strain>
    </source>
</reference>
<dbReference type="GO" id="GO:0051287">
    <property type="term" value="F:NAD binding"/>
    <property type="evidence" value="ECO:0007669"/>
    <property type="project" value="InterPro"/>
</dbReference>
<evidence type="ECO:0000259" key="4">
    <source>
        <dbReference type="Pfam" id="PF02826"/>
    </source>
</evidence>
<dbReference type="SUPFAM" id="SSF51735">
    <property type="entry name" value="NAD(P)-binding Rossmann-fold domains"/>
    <property type="match status" value="1"/>
</dbReference>